<evidence type="ECO:0000256" key="4">
    <source>
        <dbReference type="RuleBase" id="RU362073"/>
    </source>
</evidence>
<dbReference type="RefSeq" id="WP_177166868.1">
    <property type="nucleotide sequence ID" value="NZ_FNYH01000010.1"/>
</dbReference>
<keyword evidence="7" id="KW-0282">Flagellum</keyword>
<reference evidence="8" key="1">
    <citation type="submission" date="2016-10" db="EMBL/GenBank/DDBJ databases">
        <authorList>
            <person name="Varghese N."/>
            <person name="Submissions S."/>
        </authorList>
    </citation>
    <scope>NUCLEOTIDE SEQUENCE [LARGE SCALE GENOMIC DNA]</scope>
    <source>
        <strain evidence="8">DSM 7165</strain>
    </source>
</reference>
<dbReference type="PANTHER" id="PTHR42792:SF2">
    <property type="entry name" value="FLAGELLIN"/>
    <property type="match status" value="1"/>
</dbReference>
<feature type="domain" description="Flagellin N-terminal" evidence="5">
    <location>
        <begin position="4"/>
        <end position="139"/>
    </location>
</feature>
<comment type="subcellular location">
    <subcellularLocation>
        <location evidence="4">Secreted</location>
    </subcellularLocation>
    <subcellularLocation>
        <location evidence="4">Bacterial flagellum</location>
    </subcellularLocation>
</comment>
<dbReference type="InterPro" id="IPR002169">
    <property type="entry name" value="Peptidase_M9A/M9B"/>
</dbReference>
<comment type="function">
    <text evidence="4">Flagellin is the subunit protein which polymerizes to form the filaments of bacterial flagella.</text>
</comment>
<dbReference type="SUPFAM" id="SSF64518">
    <property type="entry name" value="Phase 1 flagellin"/>
    <property type="match status" value="1"/>
</dbReference>
<evidence type="ECO:0000313" key="7">
    <source>
        <dbReference type="EMBL" id="SEI78234.1"/>
    </source>
</evidence>
<dbReference type="InterPro" id="IPR001029">
    <property type="entry name" value="Flagellin_N"/>
</dbReference>
<dbReference type="InterPro" id="IPR042187">
    <property type="entry name" value="Flagellin_C_sub2"/>
</dbReference>
<dbReference type="GO" id="GO:0008270">
    <property type="term" value="F:zinc ion binding"/>
    <property type="evidence" value="ECO:0007669"/>
    <property type="project" value="InterPro"/>
</dbReference>
<dbReference type="GO" id="GO:0004222">
    <property type="term" value="F:metalloendopeptidase activity"/>
    <property type="evidence" value="ECO:0007669"/>
    <property type="project" value="InterPro"/>
</dbReference>
<dbReference type="GO" id="GO:0005576">
    <property type="term" value="C:extracellular region"/>
    <property type="evidence" value="ECO:0007669"/>
    <property type="project" value="UniProtKB-SubCell"/>
</dbReference>
<accession>A0A1H6TJ77</accession>
<evidence type="ECO:0000256" key="3">
    <source>
        <dbReference type="ARBA" id="ARBA00023143"/>
    </source>
</evidence>
<sequence>MLSINTNLAASFIQRQYRAHEDQMFTSMERLSSGVRINRAQDDAAGLAISTRFEAQIRGTNQSIRNALDGISLIQTAEGSLGAMVDHLQRVRELAVQANNPVLQASDKAAIQQEASALLEEVGRISKDTNFNGFALFKAAAPITPEVNPYNTGDRVLDVVNLLANSALEQSEKRIQEYYGLTGDGANLEFRIEYDAPGGALALVASIYYPGGVPDTLAHNQYMQIDLFDVGTPADVINDATQYSDRVIAHEMVHAIQGRALNYASLSGNGSASVASTWFVEGMAEFIHGADERVAAHVSVDGIAAIAGAFNAADNGAGGDYGWDQQSLDYAAGYTAVRMLHDEIKNHGGNGLKDLLTWMAADPQTRTLDQAITQMSTDYGIGGFNDEQSFLTYYATNGAAYIGAMNLSNEDTGAIGGADADGGAVLNAQDVISDDINYTDDPLEFFQEFWPTGYQPQTSNTTYDRGIRLQVGANAGDYNELGLMNLDINALGLADVDLTQDPAGAQEALDQALEVISAQRAVLGAMQNGLESRIRVQENSVMSLMAAQSRIYDADYAQEVSSMMRAQMMQQVSISLMAQANSRPQLLLTLLRDSPYS</sequence>
<dbReference type="AlphaFoldDB" id="A0A1H6TJ77"/>
<evidence type="ECO:0000259" key="5">
    <source>
        <dbReference type="Pfam" id="PF00669"/>
    </source>
</evidence>
<dbReference type="GO" id="GO:0009288">
    <property type="term" value="C:bacterial-type flagellum"/>
    <property type="evidence" value="ECO:0007669"/>
    <property type="project" value="UniProtKB-SubCell"/>
</dbReference>
<keyword evidence="7" id="KW-0966">Cell projection</keyword>
<dbReference type="GO" id="GO:0006508">
    <property type="term" value="P:proteolysis"/>
    <property type="evidence" value="ECO:0007669"/>
    <property type="project" value="InterPro"/>
</dbReference>
<dbReference type="Pfam" id="PF00669">
    <property type="entry name" value="Flagellin_N"/>
    <property type="match status" value="1"/>
</dbReference>
<organism evidence="7 8">
    <name type="scientific">Allopseudospirillum japonicum</name>
    <dbReference type="NCBI Taxonomy" id="64971"/>
    <lineage>
        <taxon>Bacteria</taxon>
        <taxon>Pseudomonadati</taxon>
        <taxon>Pseudomonadota</taxon>
        <taxon>Gammaproteobacteria</taxon>
        <taxon>Oceanospirillales</taxon>
        <taxon>Oceanospirillaceae</taxon>
        <taxon>Allopseudospirillum</taxon>
    </lineage>
</organism>
<dbReference type="Pfam" id="PF01752">
    <property type="entry name" value="Peptidase_M9"/>
    <property type="match status" value="1"/>
</dbReference>
<dbReference type="STRING" id="64971.SAMN05421831_11030"/>
<comment type="similarity">
    <text evidence="1 4">Belongs to the bacterial flagellin family.</text>
</comment>
<gene>
    <name evidence="7" type="ORF">SAMN05421831_11030</name>
</gene>
<evidence type="ECO:0000256" key="1">
    <source>
        <dbReference type="ARBA" id="ARBA00005709"/>
    </source>
</evidence>
<dbReference type="PANTHER" id="PTHR42792">
    <property type="entry name" value="FLAGELLIN"/>
    <property type="match status" value="1"/>
</dbReference>
<evidence type="ECO:0000313" key="8">
    <source>
        <dbReference type="Proteomes" id="UP000242999"/>
    </source>
</evidence>
<keyword evidence="8" id="KW-1185">Reference proteome</keyword>
<keyword evidence="7" id="KW-0969">Cilium</keyword>
<keyword evidence="2 4" id="KW-0964">Secreted</keyword>
<protein>
    <recommendedName>
        <fullName evidence="4">Flagellin</fullName>
    </recommendedName>
</protein>
<proteinExistence type="inferred from homology"/>
<dbReference type="Proteomes" id="UP000242999">
    <property type="component" value="Unassembled WGS sequence"/>
</dbReference>
<dbReference type="EMBL" id="FNYH01000010">
    <property type="protein sequence ID" value="SEI78234.1"/>
    <property type="molecule type" value="Genomic_DNA"/>
</dbReference>
<dbReference type="NCBIfam" id="NF033876">
    <property type="entry name" value="flagella_HExxH"/>
    <property type="match status" value="1"/>
</dbReference>
<evidence type="ECO:0000259" key="6">
    <source>
        <dbReference type="Pfam" id="PF00700"/>
    </source>
</evidence>
<dbReference type="PRINTS" id="PR00207">
    <property type="entry name" value="FLAGELLIN"/>
</dbReference>
<dbReference type="Pfam" id="PF00700">
    <property type="entry name" value="Flagellin_C"/>
    <property type="match status" value="1"/>
</dbReference>
<keyword evidence="3 4" id="KW-0975">Bacterial flagellum</keyword>
<feature type="domain" description="Flagellin C-terminal" evidence="6">
    <location>
        <begin position="508"/>
        <end position="591"/>
    </location>
</feature>
<dbReference type="Gene3D" id="1.20.1330.10">
    <property type="entry name" value="f41 fragment of flagellin, N-terminal domain"/>
    <property type="match status" value="2"/>
</dbReference>
<dbReference type="InterPro" id="IPR046358">
    <property type="entry name" value="Flagellin_C"/>
</dbReference>
<dbReference type="Gene3D" id="6.10.10.10">
    <property type="entry name" value="Flagellar export chaperone, C-terminal domain"/>
    <property type="match status" value="1"/>
</dbReference>
<evidence type="ECO:0000256" key="2">
    <source>
        <dbReference type="ARBA" id="ARBA00022525"/>
    </source>
</evidence>
<dbReference type="InterPro" id="IPR001492">
    <property type="entry name" value="Flagellin"/>
</dbReference>
<dbReference type="GO" id="GO:0005198">
    <property type="term" value="F:structural molecule activity"/>
    <property type="evidence" value="ECO:0007669"/>
    <property type="project" value="UniProtKB-UniRule"/>
</dbReference>
<name>A0A1H6TJ77_9GAMM</name>